<dbReference type="FunFam" id="1.10.8.10:FF:000026">
    <property type="entry name" value="E3 ubiquitin-protein ligase AMFR"/>
    <property type="match status" value="1"/>
</dbReference>
<feature type="region of interest" description="Disordered" evidence="16">
    <location>
        <begin position="748"/>
        <end position="801"/>
    </location>
</feature>
<evidence type="ECO:0000256" key="2">
    <source>
        <dbReference type="ARBA" id="ARBA00004906"/>
    </source>
</evidence>
<dbReference type="EnsemblMetazoa" id="XM_030975653">
    <property type="protein sequence ID" value="XP_030831513"/>
    <property type="gene ID" value="LOC587600"/>
</dbReference>
<dbReference type="InterPro" id="IPR001841">
    <property type="entry name" value="Znf_RING"/>
</dbReference>
<dbReference type="OMA" id="EPFCIWT"/>
<feature type="transmembrane region" description="Helical" evidence="17">
    <location>
        <begin position="325"/>
        <end position="349"/>
    </location>
</feature>
<evidence type="ECO:0000313" key="20">
    <source>
        <dbReference type="EnsemblMetazoa" id="XP_030831512"/>
    </source>
</evidence>
<evidence type="ECO:0000256" key="16">
    <source>
        <dbReference type="SAM" id="MobiDB-lite"/>
    </source>
</evidence>
<dbReference type="AlphaFoldDB" id="A0A7M7N8B3"/>
<dbReference type="PANTHER" id="PTHR15067:SF5">
    <property type="entry name" value="E3 UBIQUITIN-PROTEIN LIGASE AMFR"/>
    <property type="match status" value="1"/>
</dbReference>
<dbReference type="GO" id="GO:0006511">
    <property type="term" value="P:ubiquitin-dependent protein catabolic process"/>
    <property type="evidence" value="ECO:0000318"/>
    <property type="project" value="GO_Central"/>
</dbReference>
<dbReference type="Gene3D" id="1.10.8.10">
    <property type="entry name" value="DNA helicase RuvA subunit, C-terminal domain"/>
    <property type="match status" value="1"/>
</dbReference>
<dbReference type="RefSeq" id="XP_030831512.1">
    <property type="nucleotide sequence ID" value="XM_030975652.1"/>
</dbReference>
<dbReference type="GO" id="GO:0000151">
    <property type="term" value="C:ubiquitin ligase complex"/>
    <property type="evidence" value="ECO:0000318"/>
    <property type="project" value="GO_Central"/>
</dbReference>
<evidence type="ECO:0000256" key="6">
    <source>
        <dbReference type="ARBA" id="ARBA00022771"/>
    </source>
</evidence>
<dbReference type="RefSeq" id="XP_030831513.1">
    <property type="nucleotide sequence ID" value="XM_030975653.1"/>
</dbReference>
<feature type="transmembrane region" description="Helical" evidence="17">
    <location>
        <begin position="14"/>
        <end position="32"/>
    </location>
</feature>
<dbReference type="EnsemblMetazoa" id="XM_030975652">
    <property type="protein sequence ID" value="XP_030831512"/>
    <property type="gene ID" value="LOC587600"/>
</dbReference>
<reference evidence="21" key="1">
    <citation type="submission" date="2015-02" db="EMBL/GenBank/DDBJ databases">
        <title>Genome sequencing for Strongylocentrotus purpuratus.</title>
        <authorList>
            <person name="Murali S."/>
            <person name="Liu Y."/>
            <person name="Vee V."/>
            <person name="English A."/>
            <person name="Wang M."/>
            <person name="Skinner E."/>
            <person name="Han Y."/>
            <person name="Muzny D.M."/>
            <person name="Worley K.C."/>
            <person name="Gibbs R.A."/>
        </authorList>
    </citation>
    <scope>NUCLEOTIDE SEQUENCE</scope>
</reference>
<dbReference type="EC" id="2.3.2.36" evidence="12"/>
<protein>
    <recommendedName>
        <fullName evidence="13">E3 ubiquitin-protein ligase AMFR</fullName>
        <ecNumber evidence="12">2.3.2.36</ecNumber>
    </recommendedName>
    <alternativeName>
        <fullName evidence="14">Autocrine motility factor receptor</fullName>
    </alternativeName>
</protein>
<keyword evidence="8" id="KW-0862">Zinc</keyword>
<feature type="region of interest" description="Disordered" evidence="16">
    <location>
        <begin position="494"/>
        <end position="527"/>
    </location>
</feature>
<feature type="region of interest" description="Disordered" evidence="16">
    <location>
        <begin position="92"/>
        <end position="144"/>
    </location>
</feature>
<dbReference type="CTD" id="267"/>
<feature type="region of interest" description="Disordered" evidence="16">
    <location>
        <begin position="663"/>
        <end position="732"/>
    </location>
</feature>
<dbReference type="Pfam" id="PF25563">
    <property type="entry name" value="TPR_SYVN1_N"/>
    <property type="match status" value="1"/>
</dbReference>
<dbReference type="PROSITE" id="PS50089">
    <property type="entry name" value="ZF_RING_2"/>
    <property type="match status" value="1"/>
</dbReference>
<evidence type="ECO:0000256" key="5">
    <source>
        <dbReference type="ARBA" id="ARBA00022723"/>
    </source>
</evidence>
<evidence type="ECO:0000259" key="18">
    <source>
        <dbReference type="PROSITE" id="PS50089"/>
    </source>
</evidence>
<evidence type="ECO:0000259" key="19">
    <source>
        <dbReference type="PROSITE" id="PS51140"/>
    </source>
</evidence>
<dbReference type="Pfam" id="PF13639">
    <property type="entry name" value="zf-RING_2"/>
    <property type="match status" value="1"/>
</dbReference>
<dbReference type="CDD" id="cd16455">
    <property type="entry name" value="RING-H2_AMFR"/>
    <property type="match status" value="1"/>
</dbReference>
<feature type="domain" description="CUE" evidence="19">
    <location>
        <begin position="573"/>
        <end position="615"/>
    </location>
</feature>
<dbReference type="SUPFAM" id="SSF57850">
    <property type="entry name" value="RING/U-box"/>
    <property type="match status" value="1"/>
</dbReference>
<dbReference type="GO" id="GO:0070936">
    <property type="term" value="P:protein K48-linked ubiquitination"/>
    <property type="evidence" value="ECO:0000318"/>
    <property type="project" value="GO_Central"/>
</dbReference>
<dbReference type="GO" id="GO:0061630">
    <property type="term" value="F:ubiquitin protein ligase activity"/>
    <property type="evidence" value="ECO:0000318"/>
    <property type="project" value="GO_Central"/>
</dbReference>
<feature type="domain" description="RING-type" evidence="18">
    <location>
        <begin position="451"/>
        <end position="489"/>
    </location>
</feature>
<keyword evidence="3" id="KW-0808">Transferase</keyword>
<feature type="transmembrane region" description="Helical" evidence="17">
    <location>
        <begin position="389"/>
        <end position="408"/>
    </location>
</feature>
<evidence type="ECO:0000313" key="21">
    <source>
        <dbReference type="Proteomes" id="UP000007110"/>
    </source>
</evidence>
<evidence type="ECO:0000256" key="7">
    <source>
        <dbReference type="ARBA" id="ARBA00022824"/>
    </source>
</evidence>
<dbReference type="GO" id="GO:0043130">
    <property type="term" value="F:ubiquitin binding"/>
    <property type="evidence" value="ECO:0007669"/>
    <property type="project" value="InterPro"/>
</dbReference>
<feature type="transmembrane region" description="Helical" evidence="17">
    <location>
        <begin position="256"/>
        <end position="275"/>
    </location>
</feature>
<dbReference type="CDD" id="cd14421">
    <property type="entry name" value="CUE_AMFR"/>
    <property type="match status" value="1"/>
</dbReference>
<dbReference type="FunFam" id="3.30.40.10:FF:000149">
    <property type="entry name" value="E3 ubiquitin-protein ligase AMFR"/>
    <property type="match status" value="1"/>
</dbReference>
<keyword evidence="10 17" id="KW-0472">Membrane</keyword>
<evidence type="ECO:0000256" key="13">
    <source>
        <dbReference type="ARBA" id="ARBA00069722"/>
    </source>
</evidence>
<keyword evidence="6 15" id="KW-0863">Zinc-finger</keyword>
<feature type="transmembrane region" description="Helical" evidence="17">
    <location>
        <begin position="232"/>
        <end position="249"/>
    </location>
</feature>
<evidence type="ECO:0000256" key="12">
    <source>
        <dbReference type="ARBA" id="ARBA00034523"/>
    </source>
</evidence>
<dbReference type="SMART" id="SM00184">
    <property type="entry name" value="RING"/>
    <property type="match status" value="1"/>
</dbReference>
<keyword evidence="21" id="KW-1185">Reference proteome</keyword>
<comment type="catalytic activity">
    <reaction evidence="11">
        <text>[E2 ubiquitin-conjugating enzyme]-S-ubiquitinyl-L-cysteine + [acceptor protein]-L-cysteine = [E2 ubiquitin-conjugating enzyme]-L-cysteine + [acceptor protein]-S-ubiquitinyl-L-cysteine.</text>
        <dbReference type="EC" id="2.3.2.36"/>
    </reaction>
</comment>
<dbReference type="InterPro" id="IPR057992">
    <property type="entry name" value="TPR_SYVN1_N"/>
</dbReference>
<evidence type="ECO:0000256" key="17">
    <source>
        <dbReference type="SAM" id="Phobius"/>
    </source>
</evidence>
<evidence type="ECO:0000256" key="3">
    <source>
        <dbReference type="ARBA" id="ARBA00022679"/>
    </source>
</evidence>
<dbReference type="Proteomes" id="UP000007110">
    <property type="component" value="Unassembled WGS sequence"/>
</dbReference>
<name>A0A7M7N8B3_STRPU</name>
<organism evidence="20 21">
    <name type="scientific">Strongylocentrotus purpuratus</name>
    <name type="common">Purple sea urchin</name>
    <dbReference type="NCBI Taxonomy" id="7668"/>
    <lineage>
        <taxon>Eukaryota</taxon>
        <taxon>Metazoa</taxon>
        <taxon>Echinodermata</taxon>
        <taxon>Eleutherozoa</taxon>
        <taxon>Echinozoa</taxon>
        <taxon>Echinoidea</taxon>
        <taxon>Euechinoidea</taxon>
        <taxon>Echinacea</taxon>
        <taxon>Camarodonta</taxon>
        <taxon>Echinidea</taxon>
        <taxon>Strongylocentrotidae</taxon>
        <taxon>Strongylocentrotus</taxon>
    </lineage>
</organism>
<evidence type="ECO:0000256" key="8">
    <source>
        <dbReference type="ARBA" id="ARBA00022833"/>
    </source>
</evidence>
<dbReference type="FunCoup" id="A0A7M7N8B3">
    <property type="interactions" value="672"/>
</dbReference>
<feature type="compositionally biased region" description="Polar residues" evidence="16">
    <location>
        <begin position="786"/>
        <end position="801"/>
    </location>
</feature>
<sequence length="845" mass="93941">MPTTTAGQLPMPPLQTYVAISFLFLAWSVLQAREGLSLLETMQAGTEKGHEGLSSVQESLINPITGEPDKGESSNDGLEKLLGIKPGELDSYNTYSLGSRGDQTPEGTPASSPATSPYDGYLSGSKPGPGPDPVSPLDGGEGMQRIHDQEGVMPSPEQIEEEIFRSLSFDFGIHPDDSDMVKMMKLMLQDSLSVVVVINMAFCCLILLGKAIQYIVFGNLRVMERQHLRDKLWNFSFYKLIVVFGVLNVQTLEELVLWVGWFAILAFLHGFAQLSKDRFEYLAFSPTTSSKTHSLVISLLCLILTVTCALMAGSFYLCYELDWNLLFFMLAECILVSIRAIFVLARYAIHLYDLHHEGVWENRGSLIYHTELVLELFTLTLDFVHHLHMLLWVNVFLSMASLLICMQLRHLYYEIQRRVQRHRNYRRVVANMEARFPRATEEELVANNDDCAICWEELKGARKLPCNHLFHDACLRSWLEHETSCPTCRQSLTIQSTPSRPTAGRGPTRAGGHGARPNPAAAMMGGGEARPNQPHRNHFFHFDGSRIFSWLPSFSVEVTHAHVVGPQAAHTSQLDNMARQVSQMFPNVPTRAVLEDLRVTRSIEVTVDNILEGRVTTIGMVGDNNAEATDQPAQAPPGTFQAFQPNQAEDVDEDGGLLYRQARHHRGEEEEGPSDITTRGMEGSEDNAANWTRPESGASNLDSAAGTPESDLSSGFPSYSSRFSKSSSERETILRQRKEKLLQLARRKFQDKQLRESSAETQQGTSHSQPSTSSTYSAPPSAASQETSATRHAPDSTSVLHPSANHSLLFFRASGSNAAGNERQRVRAAALEAALRRLQQQQRPI</sequence>
<evidence type="ECO:0000256" key="15">
    <source>
        <dbReference type="PROSITE-ProRule" id="PRU00175"/>
    </source>
</evidence>
<reference evidence="20" key="2">
    <citation type="submission" date="2021-01" db="UniProtKB">
        <authorList>
            <consortium name="EnsemblMetazoa"/>
        </authorList>
    </citation>
    <scope>IDENTIFICATION</scope>
</reference>
<dbReference type="RefSeq" id="XP_030831514.1">
    <property type="nucleotide sequence ID" value="XM_030975654.1"/>
</dbReference>
<dbReference type="KEGG" id="spu:587600"/>
<dbReference type="GeneID" id="587600"/>
<keyword evidence="4 17" id="KW-0812">Transmembrane</keyword>
<proteinExistence type="predicted"/>
<feature type="compositionally biased region" description="Low complexity" evidence="16">
    <location>
        <begin position="713"/>
        <end position="726"/>
    </location>
</feature>
<dbReference type="GO" id="GO:0008270">
    <property type="term" value="F:zinc ion binding"/>
    <property type="evidence" value="ECO:0007669"/>
    <property type="project" value="UniProtKB-KW"/>
</dbReference>
<dbReference type="OrthoDB" id="3824970at2759"/>
<dbReference type="GO" id="GO:0005829">
    <property type="term" value="C:cytosol"/>
    <property type="evidence" value="ECO:0000318"/>
    <property type="project" value="GO_Central"/>
</dbReference>
<dbReference type="Gene3D" id="3.30.40.10">
    <property type="entry name" value="Zinc/RING finger domain, C3HC4 (zinc finger)"/>
    <property type="match status" value="1"/>
</dbReference>
<evidence type="ECO:0000256" key="9">
    <source>
        <dbReference type="ARBA" id="ARBA00022989"/>
    </source>
</evidence>
<dbReference type="EnsemblMetazoa" id="XM_030975654">
    <property type="protein sequence ID" value="XP_030831514"/>
    <property type="gene ID" value="LOC587600"/>
</dbReference>
<feature type="compositionally biased region" description="Low complexity" evidence="16">
    <location>
        <begin position="761"/>
        <end position="785"/>
    </location>
</feature>
<keyword evidence="5" id="KW-0479">Metal-binding</keyword>
<evidence type="ECO:0000256" key="10">
    <source>
        <dbReference type="ARBA" id="ARBA00023136"/>
    </source>
</evidence>
<evidence type="ECO:0000256" key="14">
    <source>
        <dbReference type="ARBA" id="ARBA00076914"/>
    </source>
</evidence>
<dbReference type="InParanoid" id="A0A7M7N8B3"/>
<keyword evidence="9 17" id="KW-1133">Transmembrane helix</keyword>
<feature type="transmembrane region" description="Helical" evidence="17">
    <location>
        <begin position="192"/>
        <end position="212"/>
    </location>
</feature>
<dbReference type="GO" id="GO:0005789">
    <property type="term" value="C:endoplasmic reticulum membrane"/>
    <property type="evidence" value="ECO:0007669"/>
    <property type="project" value="UniProtKB-SubCell"/>
</dbReference>
<keyword evidence="7" id="KW-0256">Endoplasmic reticulum</keyword>
<comment type="pathway">
    <text evidence="2">Protein modification; protein ubiquitination.</text>
</comment>
<dbReference type="SMART" id="SM00546">
    <property type="entry name" value="CUE"/>
    <property type="match status" value="1"/>
</dbReference>
<evidence type="ECO:0000256" key="1">
    <source>
        <dbReference type="ARBA" id="ARBA00004477"/>
    </source>
</evidence>
<dbReference type="GO" id="GO:0005783">
    <property type="term" value="C:endoplasmic reticulum"/>
    <property type="evidence" value="ECO:0000318"/>
    <property type="project" value="GO_Central"/>
</dbReference>
<feature type="compositionally biased region" description="Basic and acidic residues" evidence="16">
    <location>
        <begin position="748"/>
        <end position="758"/>
    </location>
</feature>
<dbReference type="InterPro" id="IPR013083">
    <property type="entry name" value="Znf_RING/FYVE/PHD"/>
</dbReference>
<comment type="subcellular location">
    <subcellularLocation>
        <location evidence="1">Endoplasmic reticulum membrane</location>
        <topology evidence="1">Multi-pass membrane protein</topology>
    </subcellularLocation>
</comment>
<evidence type="ECO:0000256" key="11">
    <source>
        <dbReference type="ARBA" id="ARBA00034438"/>
    </source>
</evidence>
<dbReference type="PANTHER" id="PTHR15067">
    <property type="entry name" value="E3 UBIQUITIN-PROTEIN LIGASE RNF8"/>
    <property type="match status" value="1"/>
</dbReference>
<evidence type="ECO:0000256" key="4">
    <source>
        <dbReference type="ARBA" id="ARBA00022692"/>
    </source>
</evidence>
<dbReference type="InterPro" id="IPR003892">
    <property type="entry name" value="CUE"/>
</dbReference>
<accession>A0A7M7N8B3</accession>
<feature type="transmembrane region" description="Helical" evidence="17">
    <location>
        <begin position="295"/>
        <end position="318"/>
    </location>
</feature>
<feature type="compositionally biased region" description="Polar residues" evidence="16">
    <location>
        <begin position="92"/>
        <end position="115"/>
    </location>
</feature>
<dbReference type="PROSITE" id="PS51140">
    <property type="entry name" value="CUE"/>
    <property type="match status" value="1"/>
</dbReference>
<dbReference type="GO" id="GO:0030968">
    <property type="term" value="P:endoplasmic reticulum unfolded protein response"/>
    <property type="evidence" value="ECO:0000318"/>
    <property type="project" value="GO_Central"/>
</dbReference>
<dbReference type="Pfam" id="PF02845">
    <property type="entry name" value="CUE"/>
    <property type="match status" value="1"/>
</dbReference>